<organism evidence="1 2">
    <name type="scientific">Enterococcus lactis</name>
    <dbReference type="NCBI Taxonomy" id="357441"/>
    <lineage>
        <taxon>Bacteria</taxon>
        <taxon>Bacillati</taxon>
        <taxon>Bacillota</taxon>
        <taxon>Bacilli</taxon>
        <taxon>Lactobacillales</taxon>
        <taxon>Enterococcaceae</taxon>
        <taxon>Enterococcus</taxon>
    </lineage>
</organism>
<dbReference type="GeneID" id="66455276"/>
<sequence length="96" mass="10687">MAKASKTQQALIENVLDYASSFKRGNVQSVSFNIQRKISSSAVSSMDDKLNDTLNTILHGLQQMDYEIIDIAVNSMQVKNPLSGMSLNFNYTILIK</sequence>
<dbReference type="EMBL" id="JACEIT010000008">
    <property type="protein sequence ID" value="MBA4546020.1"/>
    <property type="molecule type" value="Genomic_DNA"/>
</dbReference>
<dbReference type="Proteomes" id="UP000531895">
    <property type="component" value="Unassembled WGS sequence"/>
</dbReference>
<dbReference type="RefSeq" id="WP_010729099.1">
    <property type="nucleotide sequence ID" value="NZ_BNJW01000011.1"/>
</dbReference>
<proteinExistence type="predicted"/>
<dbReference type="AlphaFoldDB" id="A0A7W1XG33"/>
<gene>
    <name evidence="1" type="ORF">H1Z91_06640</name>
</gene>
<accession>A0A7W1XG33</accession>
<comment type="caution">
    <text evidence="1">The sequence shown here is derived from an EMBL/GenBank/DDBJ whole genome shotgun (WGS) entry which is preliminary data.</text>
</comment>
<evidence type="ECO:0000313" key="1">
    <source>
        <dbReference type="EMBL" id="MBA4546020.1"/>
    </source>
</evidence>
<evidence type="ECO:0000313" key="2">
    <source>
        <dbReference type="Proteomes" id="UP000531895"/>
    </source>
</evidence>
<name>A0A7W1XG33_9ENTE</name>
<reference evidence="1 2" key="1">
    <citation type="submission" date="2020-07" db="EMBL/GenBank/DDBJ databases">
        <authorList>
            <person name="Feng H."/>
        </authorList>
    </citation>
    <scope>NUCLEOTIDE SEQUENCE [LARGE SCALE GENOMIC DNA]</scope>
    <source>
        <strain evidence="2">s-7</strain>
    </source>
</reference>
<protein>
    <submittedName>
        <fullName evidence="1">Uncharacterized protein</fullName>
    </submittedName>
</protein>